<name>A0A0Q3FIB1_BRADI</name>
<dbReference type="AlphaFoldDB" id="A0A0Q3FIB1"/>
<dbReference type="Proteomes" id="UP000008810">
    <property type="component" value="Chromosome 3"/>
</dbReference>
<accession>A0A0Q3FIB1</accession>
<dbReference type="Gene3D" id="3.90.70.10">
    <property type="entry name" value="Cysteine proteinases"/>
    <property type="match status" value="1"/>
</dbReference>
<dbReference type="InterPro" id="IPR000668">
    <property type="entry name" value="Peptidase_C1A_C"/>
</dbReference>
<dbReference type="EMBL" id="CM000882">
    <property type="protein sequence ID" value="KQJ99383.1"/>
    <property type="molecule type" value="Genomic_DNA"/>
</dbReference>
<dbReference type="InParanoid" id="A0A0Q3FIB1"/>
<dbReference type="GO" id="GO:0008234">
    <property type="term" value="F:cysteine-type peptidase activity"/>
    <property type="evidence" value="ECO:0007669"/>
    <property type="project" value="InterPro"/>
</dbReference>
<feature type="compositionally biased region" description="Acidic residues" evidence="1">
    <location>
        <begin position="31"/>
        <end position="45"/>
    </location>
</feature>
<evidence type="ECO:0000256" key="1">
    <source>
        <dbReference type="SAM" id="MobiDB-lite"/>
    </source>
</evidence>
<dbReference type="InterPro" id="IPR038765">
    <property type="entry name" value="Papain-like_cys_pep_sf"/>
</dbReference>
<organism evidence="3">
    <name type="scientific">Brachypodium distachyon</name>
    <name type="common">Purple false brome</name>
    <name type="synonym">Trachynia distachya</name>
    <dbReference type="NCBI Taxonomy" id="15368"/>
    <lineage>
        <taxon>Eukaryota</taxon>
        <taxon>Viridiplantae</taxon>
        <taxon>Streptophyta</taxon>
        <taxon>Embryophyta</taxon>
        <taxon>Tracheophyta</taxon>
        <taxon>Spermatophyta</taxon>
        <taxon>Magnoliopsida</taxon>
        <taxon>Liliopsida</taxon>
        <taxon>Poales</taxon>
        <taxon>Poaceae</taxon>
        <taxon>BOP clade</taxon>
        <taxon>Pooideae</taxon>
        <taxon>Stipodae</taxon>
        <taxon>Brachypodieae</taxon>
        <taxon>Brachypodium</taxon>
    </lineage>
</organism>
<evidence type="ECO:0000259" key="2">
    <source>
        <dbReference type="Pfam" id="PF00112"/>
    </source>
</evidence>
<reference evidence="3 4" key="1">
    <citation type="journal article" date="2010" name="Nature">
        <title>Genome sequencing and analysis of the model grass Brachypodium distachyon.</title>
        <authorList>
            <consortium name="International Brachypodium Initiative"/>
        </authorList>
    </citation>
    <scope>NUCLEOTIDE SEQUENCE [LARGE SCALE GENOMIC DNA]</scope>
    <source>
        <strain evidence="3 4">Bd21</strain>
    </source>
</reference>
<reference evidence="3" key="2">
    <citation type="submission" date="2017-06" db="EMBL/GenBank/DDBJ databases">
        <title>WGS assembly of Brachypodium distachyon.</title>
        <authorList>
            <consortium name="The International Brachypodium Initiative"/>
            <person name="Lucas S."/>
            <person name="Harmon-Smith M."/>
            <person name="Lail K."/>
            <person name="Tice H."/>
            <person name="Grimwood J."/>
            <person name="Bruce D."/>
            <person name="Barry K."/>
            <person name="Shu S."/>
            <person name="Lindquist E."/>
            <person name="Wang M."/>
            <person name="Pitluck S."/>
            <person name="Vogel J.P."/>
            <person name="Garvin D.F."/>
            <person name="Mockler T.C."/>
            <person name="Schmutz J."/>
            <person name="Rokhsar D."/>
            <person name="Bevan M.W."/>
        </authorList>
    </citation>
    <scope>NUCLEOTIDE SEQUENCE</scope>
    <source>
        <strain evidence="3">Bd21</strain>
    </source>
</reference>
<proteinExistence type="predicted"/>
<evidence type="ECO:0000313" key="4">
    <source>
        <dbReference type="EnsemblPlants" id="KQJ99383"/>
    </source>
</evidence>
<dbReference type="OrthoDB" id="617964at2759"/>
<reference evidence="4" key="3">
    <citation type="submission" date="2018-08" db="UniProtKB">
        <authorList>
            <consortium name="EnsemblPlants"/>
        </authorList>
    </citation>
    <scope>IDENTIFICATION</scope>
    <source>
        <strain evidence="4">cv. Bd21</strain>
    </source>
</reference>
<sequence length="428" mass="46041">MADEEYAEEEDFHFLLFGNDDNDGGSGTGSSEEEEDNADDGDDYEFLLGVQDGRPPIHHQEGDTCVFHAITFAAEMEMRRRDPTTDMEIGMNLADQSAAPLGTFPSYHREATGLRLFRRSGVLARSATWEGERRLQISSYRVHRNVNGVSFAEVAQLISEGRSVIGMIRANERFRRLPPGEIYDYYLRKPGGQVEEDETYTHAVSFIVYGFRQGREYLVMANSHGNGFGEDGLARVYFNSVYDDRFYTLTATPPDHQDLPSSSAVPPRFFHVGSSSSGSGAAHDHGFFFDTGGGSSSSTAPSFSDDHGTTHSQRVFEVGSTSSSAAPRMLLFDDDGSRFSPLFFSPSDAQSFFSDGSALSLSPSATHNNSFNGGSSSSPSTAQSFFDDGSAVVASGPASSSTAPSSSSAGGPTSSSSAAPSSSRLLDE</sequence>
<feature type="compositionally biased region" description="Acidic residues" evidence="1">
    <location>
        <begin position="1"/>
        <end position="11"/>
    </location>
</feature>
<dbReference type="SUPFAM" id="SSF54001">
    <property type="entry name" value="Cysteine proteinases"/>
    <property type="match status" value="1"/>
</dbReference>
<feature type="region of interest" description="Disordered" evidence="1">
    <location>
        <begin position="1"/>
        <end position="47"/>
    </location>
</feature>
<dbReference type="GO" id="GO:0006508">
    <property type="term" value="P:proteolysis"/>
    <property type="evidence" value="ECO:0007669"/>
    <property type="project" value="InterPro"/>
</dbReference>
<protein>
    <recommendedName>
        <fullName evidence="2">Peptidase C1A papain C-terminal domain-containing protein</fullName>
    </recommendedName>
</protein>
<evidence type="ECO:0000313" key="5">
    <source>
        <dbReference type="Proteomes" id="UP000008810"/>
    </source>
</evidence>
<feature type="region of interest" description="Disordered" evidence="1">
    <location>
        <begin position="369"/>
        <end position="428"/>
    </location>
</feature>
<evidence type="ECO:0000313" key="3">
    <source>
        <dbReference type="EMBL" id="KQJ99383.1"/>
    </source>
</evidence>
<dbReference type="Gramene" id="KQJ99383">
    <property type="protein sequence ID" value="KQJ99383"/>
    <property type="gene ID" value="BRADI_3g42965v3"/>
</dbReference>
<dbReference type="Pfam" id="PF00112">
    <property type="entry name" value="Peptidase_C1"/>
    <property type="match status" value="1"/>
</dbReference>
<keyword evidence="5" id="KW-1185">Reference proteome</keyword>
<gene>
    <name evidence="3" type="ORF">BRADI_3g42965v3</name>
</gene>
<feature type="domain" description="Peptidase C1A papain C-terminal" evidence="2">
    <location>
        <begin position="193"/>
        <end position="238"/>
    </location>
</feature>
<dbReference type="EnsemblPlants" id="KQJ99383">
    <property type="protein sequence ID" value="KQJ99383"/>
    <property type="gene ID" value="BRADI_3g42965v3"/>
</dbReference>